<dbReference type="AlphaFoldDB" id="A0A0G4E845"/>
<evidence type="ECO:0000313" key="2">
    <source>
        <dbReference type="Proteomes" id="UP000041254"/>
    </source>
</evidence>
<evidence type="ECO:0000313" key="1">
    <source>
        <dbReference type="EMBL" id="CEL91583.1"/>
    </source>
</evidence>
<dbReference type="VEuPathDB" id="CryptoDB:Vbra_22893"/>
<keyword evidence="2" id="KW-1185">Reference proteome</keyword>
<accession>A0A0G4E845</accession>
<protein>
    <submittedName>
        <fullName evidence="1">Uncharacterized protein</fullName>
    </submittedName>
</protein>
<dbReference type="EMBL" id="CDMY01000005">
    <property type="protein sequence ID" value="CEL91583.1"/>
    <property type="molecule type" value="Genomic_DNA"/>
</dbReference>
<proteinExistence type="predicted"/>
<reference evidence="1 2" key="1">
    <citation type="submission" date="2014-11" db="EMBL/GenBank/DDBJ databases">
        <authorList>
            <person name="Zhu J."/>
            <person name="Qi W."/>
            <person name="Song R."/>
        </authorList>
    </citation>
    <scope>NUCLEOTIDE SEQUENCE [LARGE SCALE GENOMIC DNA]</scope>
</reference>
<dbReference type="InParanoid" id="A0A0G4E845"/>
<sequence>MRRANEVRVRTWRRRGIGLTSIRRRNACTHVYTTARRRSSATMTGVPLSASIAIRSSAAVRDLRCAMILLAGSRLRLHSWRVSCWSSVYCIVMGADLTWTL</sequence>
<gene>
    <name evidence="1" type="ORF">Vbra_22893</name>
</gene>
<dbReference type="Proteomes" id="UP000041254">
    <property type="component" value="Unassembled WGS sequence"/>
</dbReference>
<organism evidence="1 2">
    <name type="scientific">Vitrella brassicaformis (strain CCMP3155)</name>
    <dbReference type="NCBI Taxonomy" id="1169540"/>
    <lineage>
        <taxon>Eukaryota</taxon>
        <taxon>Sar</taxon>
        <taxon>Alveolata</taxon>
        <taxon>Colpodellida</taxon>
        <taxon>Vitrellaceae</taxon>
        <taxon>Vitrella</taxon>
    </lineage>
</organism>
<name>A0A0G4E845_VITBC</name>